<reference evidence="1" key="1">
    <citation type="submission" date="2021-06" db="EMBL/GenBank/DDBJ databases">
        <authorList>
            <person name="Kallberg Y."/>
            <person name="Tangrot J."/>
            <person name="Rosling A."/>
        </authorList>
    </citation>
    <scope>NUCLEOTIDE SEQUENCE</scope>
    <source>
        <strain evidence="1">MA453B</strain>
    </source>
</reference>
<accession>A0A9N9D9F9</accession>
<protein>
    <submittedName>
        <fullName evidence="1">7591_t:CDS:1</fullName>
    </submittedName>
</protein>
<comment type="caution">
    <text evidence="1">The sequence shown here is derived from an EMBL/GenBank/DDBJ whole genome shotgun (WGS) entry which is preliminary data.</text>
</comment>
<keyword evidence="2" id="KW-1185">Reference proteome</keyword>
<dbReference type="EMBL" id="CAJVPY010004746">
    <property type="protein sequence ID" value="CAG8627068.1"/>
    <property type="molecule type" value="Genomic_DNA"/>
</dbReference>
<proteinExistence type="predicted"/>
<evidence type="ECO:0000313" key="1">
    <source>
        <dbReference type="EMBL" id="CAG8627068.1"/>
    </source>
</evidence>
<dbReference type="AlphaFoldDB" id="A0A9N9D9F9"/>
<name>A0A9N9D9F9_9GLOM</name>
<sequence>MAEISYSPSNYKQPNSNTHITEKEQIAVNIIEHMDNGQMLH</sequence>
<gene>
    <name evidence="1" type="ORF">DERYTH_LOCUS8951</name>
</gene>
<organism evidence="1 2">
    <name type="scientific">Dentiscutata erythropus</name>
    <dbReference type="NCBI Taxonomy" id="1348616"/>
    <lineage>
        <taxon>Eukaryota</taxon>
        <taxon>Fungi</taxon>
        <taxon>Fungi incertae sedis</taxon>
        <taxon>Mucoromycota</taxon>
        <taxon>Glomeromycotina</taxon>
        <taxon>Glomeromycetes</taxon>
        <taxon>Diversisporales</taxon>
        <taxon>Gigasporaceae</taxon>
        <taxon>Dentiscutata</taxon>
    </lineage>
</organism>
<evidence type="ECO:0000313" key="2">
    <source>
        <dbReference type="Proteomes" id="UP000789405"/>
    </source>
</evidence>
<dbReference type="Proteomes" id="UP000789405">
    <property type="component" value="Unassembled WGS sequence"/>
</dbReference>